<dbReference type="Pfam" id="PF00085">
    <property type="entry name" value="Thioredoxin"/>
    <property type="match status" value="1"/>
</dbReference>
<feature type="site" description="Contributes to redox potential value" evidence="7">
    <location>
        <position position="31"/>
    </location>
</feature>
<dbReference type="SUPFAM" id="SSF52833">
    <property type="entry name" value="Thioredoxin-like"/>
    <property type="match status" value="1"/>
</dbReference>
<dbReference type="PIRSF" id="PIRSF000077">
    <property type="entry name" value="Thioredoxin"/>
    <property type="match status" value="1"/>
</dbReference>
<evidence type="ECO:0000259" key="9">
    <source>
        <dbReference type="PROSITE" id="PS51352"/>
    </source>
</evidence>
<keyword evidence="3" id="KW-0249">Electron transport</keyword>
<evidence type="ECO:0000313" key="11">
    <source>
        <dbReference type="Proteomes" id="UP000002030"/>
    </source>
</evidence>
<dbReference type="AlphaFoldDB" id="D1B5T0"/>
<dbReference type="Gene3D" id="3.40.30.10">
    <property type="entry name" value="Glutaredoxin"/>
    <property type="match status" value="1"/>
</dbReference>
<feature type="site" description="Contributes to redox potential value" evidence="7">
    <location>
        <position position="30"/>
    </location>
</feature>
<feature type="domain" description="Thioredoxin" evidence="9">
    <location>
        <begin position="1"/>
        <end position="106"/>
    </location>
</feature>
<feature type="disulfide bond" description="Redox-active" evidence="8">
    <location>
        <begin position="29"/>
        <end position="32"/>
    </location>
</feature>
<dbReference type="OrthoDB" id="9790390at2"/>
<name>D1B5T0_THEAS</name>
<dbReference type="KEGG" id="tai:Taci_1139"/>
<dbReference type="eggNOG" id="COG3118">
    <property type="taxonomic scope" value="Bacteria"/>
</dbReference>
<evidence type="ECO:0000256" key="2">
    <source>
        <dbReference type="ARBA" id="ARBA00022448"/>
    </source>
</evidence>
<proteinExistence type="inferred from homology"/>
<dbReference type="HOGENOM" id="CLU_090389_10_2_0"/>
<accession>D1B5T0</accession>
<dbReference type="STRING" id="525903.Taci_1139"/>
<keyword evidence="11" id="KW-1185">Reference proteome</keyword>
<dbReference type="PROSITE" id="PS51352">
    <property type="entry name" value="THIOREDOXIN_2"/>
    <property type="match status" value="1"/>
</dbReference>
<dbReference type="InterPro" id="IPR005746">
    <property type="entry name" value="Thioredoxin"/>
</dbReference>
<protein>
    <recommendedName>
        <fullName evidence="6">Thioredoxin</fullName>
    </recommendedName>
</protein>
<keyword evidence="4 8" id="KW-1015">Disulfide bond</keyword>
<gene>
    <name evidence="10" type="ordered locus">Taci_1139</name>
</gene>
<keyword evidence="5 8" id="KW-0676">Redox-active center</keyword>
<dbReference type="InterPro" id="IPR036249">
    <property type="entry name" value="Thioredoxin-like_sf"/>
</dbReference>
<dbReference type="InterPro" id="IPR013766">
    <property type="entry name" value="Thioredoxin_domain"/>
</dbReference>
<evidence type="ECO:0000256" key="8">
    <source>
        <dbReference type="PIRSR" id="PIRSR000077-4"/>
    </source>
</evidence>
<evidence type="ECO:0000256" key="5">
    <source>
        <dbReference type="ARBA" id="ARBA00023284"/>
    </source>
</evidence>
<dbReference type="Proteomes" id="UP000002030">
    <property type="component" value="Chromosome"/>
</dbReference>
<evidence type="ECO:0000256" key="1">
    <source>
        <dbReference type="ARBA" id="ARBA00008987"/>
    </source>
</evidence>
<dbReference type="PATRIC" id="fig|525903.6.peg.1139"/>
<feature type="active site" description="Nucleophile" evidence="7">
    <location>
        <position position="29"/>
    </location>
</feature>
<dbReference type="GO" id="GO:0015035">
    <property type="term" value="F:protein-disulfide reductase activity"/>
    <property type="evidence" value="ECO:0007669"/>
    <property type="project" value="InterPro"/>
</dbReference>
<keyword evidence="2" id="KW-0813">Transport</keyword>
<evidence type="ECO:0000256" key="7">
    <source>
        <dbReference type="PIRSR" id="PIRSR000077-1"/>
    </source>
</evidence>
<dbReference type="RefSeq" id="WP_012869886.1">
    <property type="nucleotide sequence ID" value="NC_013522.1"/>
</dbReference>
<evidence type="ECO:0000313" key="10">
    <source>
        <dbReference type="EMBL" id="ACZ19371.1"/>
    </source>
</evidence>
<organism evidence="10 11">
    <name type="scientific">Thermanaerovibrio acidaminovorans (strain ATCC 49978 / DSM 6589 / Su883)</name>
    <name type="common">Selenomonas acidaminovorans</name>
    <dbReference type="NCBI Taxonomy" id="525903"/>
    <lineage>
        <taxon>Bacteria</taxon>
        <taxon>Thermotogati</taxon>
        <taxon>Synergistota</taxon>
        <taxon>Synergistia</taxon>
        <taxon>Synergistales</taxon>
        <taxon>Synergistaceae</taxon>
        <taxon>Thermanaerovibrio</taxon>
    </lineage>
</organism>
<dbReference type="EMBL" id="CP001818">
    <property type="protein sequence ID" value="ACZ19371.1"/>
    <property type="molecule type" value="Genomic_DNA"/>
</dbReference>
<dbReference type="GO" id="GO:0005737">
    <property type="term" value="C:cytoplasm"/>
    <property type="evidence" value="ECO:0007669"/>
    <property type="project" value="TreeGrafter"/>
</dbReference>
<feature type="active site" description="Nucleophile" evidence="7">
    <location>
        <position position="32"/>
    </location>
</feature>
<sequence>MVEVNKDNYEAEVLQSSLPVVVDFWGPSCGPCLALMPEVVKMGEEFEGKVKFCKLNAAENRRLCASLKVMGLPTFLFYKGGELVDRITGAEVTLEAIRDRANKLIG</sequence>
<dbReference type="CDD" id="cd02947">
    <property type="entry name" value="TRX_family"/>
    <property type="match status" value="1"/>
</dbReference>
<dbReference type="PANTHER" id="PTHR45663">
    <property type="entry name" value="GEO12009P1"/>
    <property type="match status" value="1"/>
</dbReference>
<dbReference type="PANTHER" id="PTHR45663:SF11">
    <property type="entry name" value="GEO12009P1"/>
    <property type="match status" value="1"/>
</dbReference>
<evidence type="ECO:0000256" key="4">
    <source>
        <dbReference type="ARBA" id="ARBA00023157"/>
    </source>
</evidence>
<reference evidence="10 11" key="1">
    <citation type="journal article" date="2009" name="Stand. Genomic Sci.">
        <title>Complete genome sequence of Thermanaerovibrio acidaminovorans type strain (Su883).</title>
        <authorList>
            <person name="Chovatia M."/>
            <person name="Sikorski J."/>
            <person name="Schroder M."/>
            <person name="Lapidus A."/>
            <person name="Nolan M."/>
            <person name="Tice H."/>
            <person name="Glavina Del Rio T."/>
            <person name="Copeland A."/>
            <person name="Cheng J.F."/>
            <person name="Lucas S."/>
            <person name="Chen F."/>
            <person name="Bruce D."/>
            <person name="Goodwin L."/>
            <person name="Pitluck S."/>
            <person name="Ivanova N."/>
            <person name="Mavromatis K."/>
            <person name="Ovchinnikova G."/>
            <person name="Pati A."/>
            <person name="Chen A."/>
            <person name="Palaniappan K."/>
            <person name="Land M."/>
            <person name="Hauser L."/>
            <person name="Chang Y.J."/>
            <person name="Jeffries C.D."/>
            <person name="Chain P."/>
            <person name="Saunders E."/>
            <person name="Detter J.C."/>
            <person name="Brettin T."/>
            <person name="Rohde M."/>
            <person name="Goker M."/>
            <person name="Spring S."/>
            <person name="Bristow J."/>
            <person name="Markowitz V."/>
            <person name="Hugenholtz P."/>
            <person name="Kyrpides N.C."/>
            <person name="Klenk H.P."/>
            <person name="Eisen J.A."/>
        </authorList>
    </citation>
    <scope>NUCLEOTIDE SEQUENCE [LARGE SCALE GENOMIC DNA]</scope>
    <source>
        <strain evidence="11">ATCC 49978 / DSM 6589 / Su883</strain>
    </source>
</reference>
<dbReference type="EnsemblBacteria" id="ACZ19371">
    <property type="protein sequence ID" value="ACZ19371"/>
    <property type="gene ID" value="Taci_1139"/>
</dbReference>
<feature type="site" description="Deprotonates C-terminal active site Cys" evidence="7">
    <location>
        <position position="23"/>
    </location>
</feature>
<evidence type="ECO:0000256" key="3">
    <source>
        <dbReference type="ARBA" id="ARBA00022982"/>
    </source>
</evidence>
<evidence type="ECO:0000256" key="6">
    <source>
        <dbReference type="PIRNR" id="PIRNR000077"/>
    </source>
</evidence>
<comment type="similarity">
    <text evidence="1 6">Belongs to the thioredoxin family.</text>
</comment>